<comment type="caution">
    <text evidence="4">The sequence shown here is derived from an EMBL/GenBank/DDBJ whole genome shotgun (WGS) entry which is preliminary data.</text>
</comment>
<feature type="compositionally biased region" description="Low complexity" evidence="2">
    <location>
        <begin position="227"/>
        <end position="256"/>
    </location>
</feature>
<feature type="compositionally biased region" description="Low complexity" evidence="2">
    <location>
        <begin position="149"/>
        <end position="161"/>
    </location>
</feature>
<feature type="region of interest" description="Disordered" evidence="2">
    <location>
        <begin position="148"/>
        <end position="270"/>
    </location>
</feature>
<feature type="compositionally biased region" description="Basic residues" evidence="2">
    <location>
        <begin position="169"/>
        <end position="179"/>
    </location>
</feature>
<feature type="compositionally biased region" description="Gly residues" evidence="2">
    <location>
        <begin position="485"/>
        <end position="495"/>
    </location>
</feature>
<reference evidence="4 5" key="1">
    <citation type="journal article" date="2024" name="IMA Fungus">
        <title>IMA Genome - F19 : A genome assembly and annotation guide to empower mycologists, including annotated draft genome sequences of Ceratocystis pirilliformis, Diaporthe australafricana, Fusarium ophioides, Paecilomyces lecythidis, and Sporothrix stenoceras.</title>
        <authorList>
            <person name="Aylward J."/>
            <person name="Wilson A.M."/>
            <person name="Visagie C.M."/>
            <person name="Spraker J."/>
            <person name="Barnes I."/>
            <person name="Buitendag C."/>
            <person name="Ceriani C."/>
            <person name="Del Mar Angel L."/>
            <person name="du Plessis D."/>
            <person name="Fuchs T."/>
            <person name="Gasser K."/>
            <person name="Kramer D."/>
            <person name="Li W."/>
            <person name="Munsamy K."/>
            <person name="Piso A."/>
            <person name="Price J.L."/>
            <person name="Sonnekus B."/>
            <person name="Thomas C."/>
            <person name="van der Nest A."/>
            <person name="van Dijk A."/>
            <person name="van Heerden A."/>
            <person name="van Vuuren N."/>
            <person name="Yilmaz N."/>
            <person name="Duong T.A."/>
            <person name="van der Merwe N.A."/>
            <person name="Wingfield M.J."/>
            <person name="Wingfield B.D."/>
        </authorList>
    </citation>
    <scope>NUCLEOTIDE SEQUENCE [LARGE SCALE GENOMIC DNA]</scope>
    <source>
        <strain evidence="4 5">CMW 5346</strain>
    </source>
</reference>
<feature type="domain" description="Transcription factor Iwr1" evidence="3">
    <location>
        <begin position="375"/>
        <end position="450"/>
    </location>
</feature>
<accession>A0ABR3Z0M0</accession>
<dbReference type="PANTHER" id="PTHR28063:SF1">
    <property type="entry name" value="RNA POLYMERASE II NUCLEAR LOCALIZATION PROTEIN IWR1"/>
    <property type="match status" value="1"/>
</dbReference>
<dbReference type="Proteomes" id="UP001583186">
    <property type="component" value="Unassembled WGS sequence"/>
</dbReference>
<sequence length="511" mass="55090">MSLPPQVIQVKRKRTEEGPVPSFLRIEHATNKRHRSDAFFYRRHDPQAAAAAQAAKRAAELEAEAAGSGAARPPTIQSTKKGDEKRKRQSLGKEEQATTTPAASTPAPATGAAVEPRRFHLSRNALMDAHSGAASVLGMVGVRKRSRYSSAAGGSDGPAAAVFVERSKRQLKQKYRRSREGKAGTSGSGVPKTTVAGTSPLPSADVPRPVAPMPKRPGRRAGVAKETGSGASTGGASTPAVTETTDTTTTSKSSTPALPPSLRNRQWDTDMDQLTRDMNDYTLEIIGRNLAAQQSQQAAALEKKRREAERQKGEMSRLANERRKAAYAKFKPKVPAQRHAERQGAETTADADEMSDDTMPAEEDGEEEASETDEEDYVTETYVRIPGHEATREAVANGAAVPGTVGLLVFDNEPDLEFFYGVEEDSEEDGEDDEDENAENYYTHDYPEDEVSSDDEYGRDAYHYRTGNASDLEEFEDSDVEGGDEAGGSGKGSGDIIGFPGNLRLTKPGDL</sequence>
<evidence type="ECO:0000313" key="5">
    <source>
        <dbReference type="Proteomes" id="UP001583186"/>
    </source>
</evidence>
<feature type="compositionally biased region" description="Acidic residues" evidence="2">
    <location>
        <begin position="422"/>
        <end position="438"/>
    </location>
</feature>
<feature type="region of interest" description="Disordered" evidence="2">
    <location>
        <begin position="1"/>
        <end position="21"/>
    </location>
</feature>
<dbReference type="PANTHER" id="PTHR28063">
    <property type="entry name" value="RNA POLYMERASE II NUCLEAR LOCALIZATION PROTEIN IWR1"/>
    <property type="match status" value="1"/>
</dbReference>
<feature type="compositionally biased region" description="Acidic residues" evidence="2">
    <location>
        <begin position="471"/>
        <end position="484"/>
    </location>
</feature>
<organism evidence="4 5">
    <name type="scientific">Sporothrix stenoceras</name>
    <dbReference type="NCBI Taxonomy" id="5173"/>
    <lineage>
        <taxon>Eukaryota</taxon>
        <taxon>Fungi</taxon>
        <taxon>Dikarya</taxon>
        <taxon>Ascomycota</taxon>
        <taxon>Pezizomycotina</taxon>
        <taxon>Sordariomycetes</taxon>
        <taxon>Sordariomycetidae</taxon>
        <taxon>Ophiostomatales</taxon>
        <taxon>Ophiostomataceae</taxon>
        <taxon>Sporothrix</taxon>
    </lineage>
</organism>
<feature type="region of interest" description="Disordered" evidence="2">
    <location>
        <begin position="50"/>
        <end position="113"/>
    </location>
</feature>
<feature type="compositionally biased region" description="Low complexity" evidence="2">
    <location>
        <begin position="97"/>
        <end position="113"/>
    </location>
</feature>
<dbReference type="EMBL" id="JAWCUI010000034">
    <property type="protein sequence ID" value="KAL1894171.1"/>
    <property type="molecule type" value="Genomic_DNA"/>
</dbReference>
<dbReference type="Pfam" id="PF08574">
    <property type="entry name" value="Iwr1"/>
    <property type="match status" value="1"/>
</dbReference>
<evidence type="ECO:0000256" key="1">
    <source>
        <dbReference type="ARBA" id="ARBA00010218"/>
    </source>
</evidence>
<proteinExistence type="inferred from homology"/>
<feature type="compositionally biased region" description="Basic and acidic residues" evidence="2">
    <location>
        <begin position="301"/>
        <end position="324"/>
    </location>
</feature>
<name>A0ABR3Z0M0_9PEZI</name>
<evidence type="ECO:0000259" key="3">
    <source>
        <dbReference type="Pfam" id="PF08574"/>
    </source>
</evidence>
<feature type="region of interest" description="Disordered" evidence="2">
    <location>
        <begin position="422"/>
        <end position="511"/>
    </location>
</feature>
<feature type="compositionally biased region" description="Acidic residues" evidence="2">
    <location>
        <begin position="349"/>
        <end position="378"/>
    </location>
</feature>
<protein>
    <recommendedName>
        <fullName evidence="3">Transcription factor Iwr1 domain-containing protein</fullName>
    </recommendedName>
</protein>
<evidence type="ECO:0000313" key="4">
    <source>
        <dbReference type="EMBL" id="KAL1894171.1"/>
    </source>
</evidence>
<evidence type="ECO:0000256" key="2">
    <source>
        <dbReference type="SAM" id="MobiDB-lite"/>
    </source>
</evidence>
<dbReference type="InterPro" id="IPR040150">
    <property type="entry name" value="Iwr1"/>
</dbReference>
<feature type="compositionally biased region" description="Basic and acidic residues" evidence="2">
    <location>
        <begin position="80"/>
        <end position="96"/>
    </location>
</feature>
<feature type="region of interest" description="Disordered" evidence="2">
    <location>
        <begin position="296"/>
        <end position="383"/>
    </location>
</feature>
<comment type="similarity">
    <text evidence="1">Belongs to the IWR1/SLC7A6OS family.</text>
</comment>
<gene>
    <name evidence="4" type="ORF">Sste5346_005957</name>
</gene>
<keyword evidence="5" id="KW-1185">Reference proteome</keyword>
<dbReference type="InterPro" id="IPR013883">
    <property type="entry name" value="TF_Iwr1_dom"/>
</dbReference>